<keyword evidence="1" id="KW-0548">Nucleotidyltransferase</keyword>
<organism evidence="1 2">
    <name type="scientific">Aphis craccivora</name>
    <name type="common">Cowpea aphid</name>
    <dbReference type="NCBI Taxonomy" id="307492"/>
    <lineage>
        <taxon>Eukaryota</taxon>
        <taxon>Metazoa</taxon>
        <taxon>Ecdysozoa</taxon>
        <taxon>Arthropoda</taxon>
        <taxon>Hexapoda</taxon>
        <taxon>Insecta</taxon>
        <taxon>Pterygota</taxon>
        <taxon>Neoptera</taxon>
        <taxon>Paraneoptera</taxon>
        <taxon>Hemiptera</taxon>
        <taxon>Sternorrhyncha</taxon>
        <taxon>Aphidomorpha</taxon>
        <taxon>Aphidoidea</taxon>
        <taxon>Aphididae</taxon>
        <taxon>Aphidini</taxon>
        <taxon>Aphis</taxon>
        <taxon>Aphis</taxon>
    </lineage>
</organism>
<dbReference type="Proteomes" id="UP000478052">
    <property type="component" value="Unassembled WGS sequence"/>
</dbReference>
<evidence type="ECO:0000313" key="1">
    <source>
        <dbReference type="EMBL" id="KAF0750790.1"/>
    </source>
</evidence>
<comment type="caution">
    <text evidence="1">The sequence shown here is derived from an EMBL/GenBank/DDBJ whole genome shotgun (WGS) entry which is preliminary data.</text>
</comment>
<keyword evidence="2" id="KW-1185">Reference proteome</keyword>
<reference evidence="1 2" key="1">
    <citation type="submission" date="2019-08" db="EMBL/GenBank/DDBJ databases">
        <title>Whole genome of Aphis craccivora.</title>
        <authorList>
            <person name="Voronova N.V."/>
            <person name="Shulinski R.S."/>
            <person name="Bandarenka Y.V."/>
            <person name="Zhorov D.G."/>
            <person name="Warner D."/>
        </authorList>
    </citation>
    <scope>NUCLEOTIDE SEQUENCE [LARGE SCALE GENOMIC DNA]</scope>
    <source>
        <strain evidence="1">180601</strain>
        <tissue evidence="1">Whole Body</tissue>
    </source>
</reference>
<gene>
    <name evidence="1" type="ORF">FWK35_00017466</name>
</gene>
<dbReference type="GO" id="GO:0003964">
    <property type="term" value="F:RNA-directed DNA polymerase activity"/>
    <property type="evidence" value="ECO:0007669"/>
    <property type="project" value="UniProtKB-KW"/>
</dbReference>
<name>A0A6G0Y886_APHCR</name>
<dbReference type="AlphaFoldDB" id="A0A6G0Y886"/>
<proteinExistence type="predicted"/>
<keyword evidence="1" id="KW-0695">RNA-directed DNA polymerase</keyword>
<keyword evidence="1" id="KW-0808">Transferase</keyword>
<feature type="non-terminal residue" evidence="1">
    <location>
        <position position="1"/>
    </location>
</feature>
<evidence type="ECO:0000313" key="2">
    <source>
        <dbReference type="Proteomes" id="UP000478052"/>
    </source>
</evidence>
<dbReference type="EMBL" id="VUJU01005592">
    <property type="protein sequence ID" value="KAF0750790.1"/>
    <property type="molecule type" value="Genomic_DNA"/>
</dbReference>
<protein>
    <submittedName>
        <fullName evidence="1">Reverse transcriptase domain-containing protein</fullName>
    </submittedName>
</protein>
<sequence>FAETTINIILQKNIRQSSSNLSITYHKSNTSEQDNIIILNNNEQTRINPSNRTLSDIDLTFFTPTIAQRLHWLAMTTFLSQFNSYPTRLKRAILQQNGTSITPT</sequence>
<accession>A0A6G0Y886</accession>